<dbReference type="AlphaFoldDB" id="A0A5C5VSS5"/>
<dbReference type="InterPro" id="IPR011059">
    <property type="entry name" value="Metal-dep_hydrolase_composite"/>
</dbReference>
<sequence length="410" mass="43525">MSTESVLFAGQLLLPEGDNSVRLAEGVLRVESGVIVGVDEGPLPRAYNHGGPACLITPGFVDTHVHLPQFDMIGAHGATLLDWLQGVTFPSEAKWSDTDYATAMTHRVADQLIAHGTTAVCAYASVHAPATAAALMALEQRGIGGVVGQALSERFAPSELVGSADELLDQTATLLDRYPPSGRLAAAVTPRFAVSCGEALLAGAGRLAAEHGAVIQTHLSETRQECDLVRELFGCDYVEVYRRAGLLTERSLLGHGIYLEADDCVALRESGSVVAHCPTANSFLRSGAMRLADHLHRQLRVSLGSDIGGGYERSMVRVARAMIETAAAVGESFPTAKQAWSQITAGNASAAGLRDAGVLCEGAPADLLLIEPDVPWQTLPVDPLATLLWSWDDRWLQGVWLRGQRSYASA</sequence>
<dbReference type="Pfam" id="PF01979">
    <property type="entry name" value="Amidohydro_1"/>
    <property type="match status" value="1"/>
</dbReference>
<dbReference type="SUPFAM" id="SSF51556">
    <property type="entry name" value="Metallo-dependent hydrolases"/>
    <property type="match status" value="1"/>
</dbReference>
<keyword evidence="7" id="KW-1185">Reference proteome</keyword>
<dbReference type="Gene3D" id="3.20.20.140">
    <property type="entry name" value="Metal-dependent hydrolases"/>
    <property type="match status" value="1"/>
</dbReference>
<evidence type="ECO:0000256" key="2">
    <source>
        <dbReference type="ARBA" id="ARBA00022723"/>
    </source>
</evidence>
<dbReference type="EC" id="3.5.4.3" evidence="6"/>
<dbReference type="GO" id="GO:0008270">
    <property type="term" value="F:zinc ion binding"/>
    <property type="evidence" value="ECO:0007669"/>
    <property type="project" value="TreeGrafter"/>
</dbReference>
<keyword evidence="3 6" id="KW-0378">Hydrolase</keyword>
<dbReference type="PANTHER" id="PTHR11271:SF6">
    <property type="entry name" value="GUANINE DEAMINASE"/>
    <property type="match status" value="1"/>
</dbReference>
<dbReference type="OrthoDB" id="9807210at2"/>
<dbReference type="EMBL" id="SJPH01000010">
    <property type="protein sequence ID" value="TWT40791.1"/>
    <property type="molecule type" value="Genomic_DNA"/>
</dbReference>
<dbReference type="GO" id="GO:0005829">
    <property type="term" value="C:cytosol"/>
    <property type="evidence" value="ECO:0007669"/>
    <property type="project" value="TreeGrafter"/>
</dbReference>
<comment type="cofactor">
    <cofactor evidence="1">
        <name>Zn(2+)</name>
        <dbReference type="ChEBI" id="CHEBI:29105"/>
    </cofactor>
</comment>
<evidence type="ECO:0000313" key="6">
    <source>
        <dbReference type="EMBL" id="TWT40791.1"/>
    </source>
</evidence>
<reference evidence="6 7" key="1">
    <citation type="submission" date="2019-02" db="EMBL/GenBank/DDBJ databases">
        <title>Deep-cultivation of Planctomycetes and their phenomic and genomic characterization uncovers novel biology.</title>
        <authorList>
            <person name="Wiegand S."/>
            <person name="Jogler M."/>
            <person name="Boedeker C."/>
            <person name="Pinto D."/>
            <person name="Vollmers J."/>
            <person name="Rivas-Marin E."/>
            <person name="Kohn T."/>
            <person name="Peeters S.H."/>
            <person name="Heuer A."/>
            <person name="Rast P."/>
            <person name="Oberbeckmann S."/>
            <person name="Bunk B."/>
            <person name="Jeske O."/>
            <person name="Meyerdierks A."/>
            <person name="Storesund J.E."/>
            <person name="Kallscheuer N."/>
            <person name="Luecker S."/>
            <person name="Lage O.M."/>
            <person name="Pohl T."/>
            <person name="Merkel B.J."/>
            <person name="Hornburger P."/>
            <person name="Mueller R.-W."/>
            <person name="Bruemmer F."/>
            <person name="Labrenz M."/>
            <person name="Spormann A.M."/>
            <person name="Op Den Camp H."/>
            <person name="Overmann J."/>
            <person name="Amann R."/>
            <person name="Jetten M.S.M."/>
            <person name="Mascher T."/>
            <person name="Medema M.H."/>
            <person name="Devos D.P."/>
            <person name="Kaster A.-K."/>
            <person name="Ovreas L."/>
            <person name="Rohde M."/>
            <person name="Galperin M.Y."/>
            <person name="Jogler C."/>
        </authorList>
    </citation>
    <scope>NUCLEOTIDE SEQUENCE [LARGE SCALE GENOMIC DNA]</scope>
    <source>
        <strain evidence="6 7">Pla111</strain>
    </source>
</reference>
<evidence type="ECO:0000256" key="4">
    <source>
        <dbReference type="ARBA" id="ARBA00022833"/>
    </source>
</evidence>
<dbReference type="InterPro" id="IPR006680">
    <property type="entry name" value="Amidohydro-rel"/>
</dbReference>
<name>A0A5C5VSS5_9BACT</name>
<dbReference type="Proteomes" id="UP000318995">
    <property type="component" value="Unassembled WGS sequence"/>
</dbReference>
<gene>
    <name evidence="6" type="primary">guaD</name>
    <name evidence="6" type="ORF">Pla111_32090</name>
</gene>
<dbReference type="SUPFAM" id="SSF51338">
    <property type="entry name" value="Composite domain of metallo-dependent hydrolases"/>
    <property type="match status" value="1"/>
</dbReference>
<dbReference type="RefSeq" id="WP_146575400.1">
    <property type="nucleotide sequence ID" value="NZ_SJPH01000010.1"/>
</dbReference>
<keyword evidence="2" id="KW-0479">Metal-binding</keyword>
<evidence type="ECO:0000259" key="5">
    <source>
        <dbReference type="Pfam" id="PF01979"/>
    </source>
</evidence>
<evidence type="ECO:0000313" key="7">
    <source>
        <dbReference type="Proteomes" id="UP000318995"/>
    </source>
</evidence>
<dbReference type="PANTHER" id="PTHR11271">
    <property type="entry name" value="GUANINE DEAMINASE"/>
    <property type="match status" value="1"/>
</dbReference>
<evidence type="ECO:0000256" key="1">
    <source>
        <dbReference type="ARBA" id="ARBA00001947"/>
    </source>
</evidence>
<comment type="caution">
    <text evidence="6">The sequence shown here is derived from an EMBL/GenBank/DDBJ whole genome shotgun (WGS) entry which is preliminary data.</text>
</comment>
<dbReference type="GO" id="GO:0046098">
    <property type="term" value="P:guanine metabolic process"/>
    <property type="evidence" value="ECO:0007669"/>
    <property type="project" value="TreeGrafter"/>
</dbReference>
<dbReference type="InterPro" id="IPR051607">
    <property type="entry name" value="Metallo-dep_hydrolases"/>
</dbReference>
<dbReference type="Gene3D" id="2.30.40.10">
    <property type="entry name" value="Urease, subunit C, domain 1"/>
    <property type="match status" value="1"/>
</dbReference>
<accession>A0A5C5VSS5</accession>
<feature type="domain" description="Amidohydrolase-related" evidence="5">
    <location>
        <begin position="56"/>
        <end position="404"/>
    </location>
</feature>
<dbReference type="InterPro" id="IPR032466">
    <property type="entry name" value="Metal_Hydrolase"/>
</dbReference>
<evidence type="ECO:0000256" key="3">
    <source>
        <dbReference type="ARBA" id="ARBA00022801"/>
    </source>
</evidence>
<keyword evidence="4" id="KW-0862">Zinc</keyword>
<protein>
    <submittedName>
        <fullName evidence="6">Guanine deaminase</fullName>
        <ecNumber evidence="6">3.5.4.3</ecNumber>
    </submittedName>
</protein>
<dbReference type="GO" id="GO:0008892">
    <property type="term" value="F:guanine deaminase activity"/>
    <property type="evidence" value="ECO:0007669"/>
    <property type="project" value="UniProtKB-EC"/>
</dbReference>
<proteinExistence type="predicted"/>
<organism evidence="6 7">
    <name type="scientific">Botrimarina hoheduenensis</name>
    <dbReference type="NCBI Taxonomy" id="2528000"/>
    <lineage>
        <taxon>Bacteria</taxon>
        <taxon>Pseudomonadati</taxon>
        <taxon>Planctomycetota</taxon>
        <taxon>Planctomycetia</taxon>
        <taxon>Pirellulales</taxon>
        <taxon>Lacipirellulaceae</taxon>
        <taxon>Botrimarina</taxon>
    </lineage>
</organism>